<dbReference type="OrthoDB" id="422187at2759"/>
<name>A0A9P8UGX3_9PEZI</name>
<organism evidence="2 3">
    <name type="scientific">Truncatella angustata</name>
    <dbReference type="NCBI Taxonomy" id="152316"/>
    <lineage>
        <taxon>Eukaryota</taxon>
        <taxon>Fungi</taxon>
        <taxon>Dikarya</taxon>
        <taxon>Ascomycota</taxon>
        <taxon>Pezizomycotina</taxon>
        <taxon>Sordariomycetes</taxon>
        <taxon>Xylariomycetidae</taxon>
        <taxon>Amphisphaeriales</taxon>
        <taxon>Sporocadaceae</taxon>
        <taxon>Truncatella</taxon>
    </lineage>
</organism>
<dbReference type="EMBL" id="JAGPXC010000006">
    <property type="protein sequence ID" value="KAH6651889.1"/>
    <property type="molecule type" value="Genomic_DNA"/>
</dbReference>
<dbReference type="Pfam" id="PF01467">
    <property type="entry name" value="CTP_transf_like"/>
    <property type="match status" value="1"/>
</dbReference>
<dbReference type="SUPFAM" id="SSF52374">
    <property type="entry name" value="Nucleotidylyl transferase"/>
    <property type="match status" value="1"/>
</dbReference>
<dbReference type="GeneID" id="70127200"/>
<sequence>MPNPFSGPAPVTIIASGNPIPFITPYRFPTGKLLKPPTEHALRPMILVMCGSFSPMTMIHMSMFKQATEWVHQNTHYRICGKYVSPALDVSANREPIPTSQRLEICRMAADADQMLMVDDWETRQILPAKTALALHHFRSEIMTAYMNEPRLRKNTFNPLTMKIMLLAGPGLADSMLDPKVWSEIDVHYILTTHGMVSSCCP</sequence>
<dbReference type="PANTHER" id="PTHR12039">
    <property type="entry name" value="NICOTINAMIDE MONONUCLEOTIDE ADENYLYLTRANSFERASE"/>
    <property type="match status" value="1"/>
</dbReference>
<evidence type="ECO:0000259" key="1">
    <source>
        <dbReference type="Pfam" id="PF01467"/>
    </source>
</evidence>
<dbReference type="GO" id="GO:0000309">
    <property type="term" value="F:nicotinamide-nucleotide adenylyltransferase activity"/>
    <property type="evidence" value="ECO:0007669"/>
    <property type="project" value="TreeGrafter"/>
</dbReference>
<protein>
    <recommendedName>
        <fullName evidence="1">Cytidyltransferase-like domain-containing protein</fullName>
    </recommendedName>
</protein>
<dbReference type="RefSeq" id="XP_045956167.1">
    <property type="nucleotide sequence ID" value="XM_046098308.1"/>
</dbReference>
<keyword evidence="3" id="KW-1185">Reference proteome</keyword>
<dbReference type="PANTHER" id="PTHR12039:SF0">
    <property type="entry name" value="NICOTINAMIDE-NUCLEOTIDE ADENYLYLTRANSFERASE"/>
    <property type="match status" value="1"/>
</dbReference>
<dbReference type="Gene3D" id="3.40.50.620">
    <property type="entry name" value="HUPs"/>
    <property type="match status" value="1"/>
</dbReference>
<dbReference type="Proteomes" id="UP000758603">
    <property type="component" value="Unassembled WGS sequence"/>
</dbReference>
<dbReference type="GO" id="GO:0009435">
    <property type="term" value="P:NAD+ biosynthetic process"/>
    <property type="evidence" value="ECO:0007669"/>
    <property type="project" value="TreeGrafter"/>
</dbReference>
<dbReference type="InterPro" id="IPR051182">
    <property type="entry name" value="Euk_NMN_adenylyltrnsfrase"/>
</dbReference>
<evidence type="ECO:0000313" key="2">
    <source>
        <dbReference type="EMBL" id="KAH6651889.1"/>
    </source>
</evidence>
<dbReference type="AlphaFoldDB" id="A0A9P8UGX3"/>
<feature type="domain" description="Cytidyltransferase-like" evidence="1">
    <location>
        <begin position="49"/>
        <end position="131"/>
    </location>
</feature>
<reference evidence="2" key="1">
    <citation type="journal article" date="2021" name="Nat. Commun.">
        <title>Genetic determinants of endophytism in the Arabidopsis root mycobiome.</title>
        <authorList>
            <person name="Mesny F."/>
            <person name="Miyauchi S."/>
            <person name="Thiergart T."/>
            <person name="Pickel B."/>
            <person name="Atanasova L."/>
            <person name="Karlsson M."/>
            <person name="Huettel B."/>
            <person name="Barry K.W."/>
            <person name="Haridas S."/>
            <person name="Chen C."/>
            <person name="Bauer D."/>
            <person name="Andreopoulos W."/>
            <person name="Pangilinan J."/>
            <person name="LaButti K."/>
            <person name="Riley R."/>
            <person name="Lipzen A."/>
            <person name="Clum A."/>
            <person name="Drula E."/>
            <person name="Henrissat B."/>
            <person name="Kohler A."/>
            <person name="Grigoriev I.V."/>
            <person name="Martin F.M."/>
            <person name="Hacquard S."/>
        </authorList>
    </citation>
    <scope>NUCLEOTIDE SEQUENCE</scope>
    <source>
        <strain evidence="2">MPI-SDFR-AT-0073</strain>
    </source>
</reference>
<dbReference type="GO" id="GO:0004515">
    <property type="term" value="F:nicotinate-nucleotide adenylyltransferase activity"/>
    <property type="evidence" value="ECO:0007669"/>
    <property type="project" value="TreeGrafter"/>
</dbReference>
<proteinExistence type="predicted"/>
<dbReference type="InterPro" id="IPR014729">
    <property type="entry name" value="Rossmann-like_a/b/a_fold"/>
</dbReference>
<dbReference type="InterPro" id="IPR004821">
    <property type="entry name" value="Cyt_trans-like"/>
</dbReference>
<accession>A0A9P8UGX3</accession>
<gene>
    <name evidence="2" type="ORF">BKA67DRAFT_521749</name>
</gene>
<evidence type="ECO:0000313" key="3">
    <source>
        <dbReference type="Proteomes" id="UP000758603"/>
    </source>
</evidence>
<comment type="caution">
    <text evidence="2">The sequence shown here is derived from an EMBL/GenBank/DDBJ whole genome shotgun (WGS) entry which is preliminary data.</text>
</comment>